<evidence type="ECO:0000256" key="1">
    <source>
        <dbReference type="ARBA" id="ARBA00004141"/>
    </source>
</evidence>
<evidence type="ECO:0000256" key="2">
    <source>
        <dbReference type="ARBA" id="ARBA00022692"/>
    </source>
</evidence>
<dbReference type="SUPFAM" id="SSF144091">
    <property type="entry name" value="Rhomboid-like"/>
    <property type="match status" value="1"/>
</dbReference>
<keyword evidence="7" id="KW-0645">Protease</keyword>
<keyword evidence="2 5" id="KW-0812">Transmembrane</keyword>
<feature type="transmembrane region" description="Helical" evidence="5">
    <location>
        <begin position="175"/>
        <end position="194"/>
    </location>
</feature>
<dbReference type="InterPro" id="IPR022764">
    <property type="entry name" value="Peptidase_S54_rhomboid_dom"/>
</dbReference>
<dbReference type="EMBL" id="RKHY01000001">
    <property type="protein sequence ID" value="ROS41910.1"/>
    <property type="molecule type" value="Genomic_DNA"/>
</dbReference>
<evidence type="ECO:0000256" key="4">
    <source>
        <dbReference type="ARBA" id="ARBA00023136"/>
    </source>
</evidence>
<keyword evidence="4 5" id="KW-0472">Membrane</keyword>
<feature type="transmembrane region" description="Helical" evidence="5">
    <location>
        <begin position="99"/>
        <end position="117"/>
    </location>
</feature>
<feature type="transmembrane region" description="Helical" evidence="5">
    <location>
        <begin position="69"/>
        <end position="92"/>
    </location>
</feature>
<feature type="transmembrane region" description="Helical" evidence="5">
    <location>
        <begin position="151"/>
        <end position="169"/>
    </location>
</feature>
<dbReference type="GO" id="GO:0006508">
    <property type="term" value="P:proteolysis"/>
    <property type="evidence" value="ECO:0007669"/>
    <property type="project" value="UniProtKB-KW"/>
</dbReference>
<keyword evidence="8" id="KW-1185">Reference proteome</keyword>
<dbReference type="Proteomes" id="UP000274843">
    <property type="component" value="Unassembled WGS sequence"/>
</dbReference>
<keyword evidence="7" id="KW-0378">Hydrolase</keyword>
<keyword evidence="3 5" id="KW-1133">Transmembrane helix</keyword>
<sequence>MKERALPSGAEAQAMIAEARKALWVMVGFLAVIWIVQIVNWATGYALSFDFGIRARELSSLPEALTAPFLHFSWAHIESNSGPLFIFGFLAAYRGVRKFLGVTALIVVGSGLGVWLVSPPNGVTAGASGVVLGYFGYIIVRGLFDRRPIDIVIGLVMALCFAYQFTALLPAEEGISWQGHLFGFGSGVVGGWVFRERRRKQVEPAPADPTVMLDPPQQP</sequence>
<dbReference type="InterPro" id="IPR035952">
    <property type="entry name" value="Rhomboid-like_sf"/>
</dbReference>
<evidence type="ECO:0000259" key="6">
    <source>
        <dbReference type="Pfam" id="PF01694"/>
    </source>
</evidence>
<dbReference type="GO" id="GO:0016020">
    <property type="term" value="C:membrane"/>
    <property type="evidence" value="ECO:0007669"/>
    <property type="project" value="UniProtKB-SubCell"/>
</dbReference>
<name>A0A3N2H0B3_9PSEU</name>
<accession>A0A3N2H0B3</accession>
<organism evidence="7 8">
    <name type="scientific">Amycolatopsis thermoflava</name>
    <dbReference type="NCBI Taxonomy" id="84480"/>
    <lineage>
        <taxon>Bacteria</taxon>
        <taxon>Bacillati</taxon>
        <taxon>Actinomycetota</taxon>
        <taxon>Actinomycetes</taxon>
        <taxon>Pseudonocardiales</taxon>
        <taxon>Pseudonocardiaceae</taxon>
        <taxon>Amycolatopsis</taxon>
        <taxon>Amycolatopsis methanolica group</taxon>
    </lineage>
</organism>
<feature type="transmembrane region" description="Helical" evidence="5">
    <location>
        <begin position="23"/>
        <end position="49"/>
    </location>
</feature>
<evidence type="ECO:0000256" key="3">
    <source>
        <dbReference type="ARBA" id="ARBA00022989"/>
    </source>
</evidence>
<evidence type="ECO:0000313" key="7">
    <source>
        <dbReference type="EMBL" id="ROS41910.1"/>
    </source>
</evidence>
<evidence type="ECO:0000256" key="5">
    <source>
        <dbReference type="SAM" id="Phobius"/>
    </source>
</evidence>
<dbReference type="PANTHER" id="PTHR43731:SF9">
    <property type="entry name" value="SLR1461 PROTEIN"/>
    <property type="match status" value="1"/>
</dbReference>
<comment type="caution">
    <text evidence="7">The sequence shown here is derived from an EMBL/GenBank/DDBJ whole genome shotgun (WGS) entry which is preliminary data.</text>
</comment>
<dbReference type="RefSeq" id="WP_123684794.1">
    <property type="nucleotide sequence ID" value="NZ_CBDRCF010000021.1"/>
</dbReference>
<evidence type="ECO:0000313" key="8">
    <source>
        <dbReference type="Proteomes" id="UP000274843"/>
    </source>
</evidence>
<dbReference type="AlphaFoldDB" id="A0A3N2H0B3"/>
<dbReference type="GeneID" id="301845621"/>
<gene>
    <name evidence="7" type="ORF">EDD35_4283</name>
</gene>
<dbReference type="Gene3D" id="1.20.1540.10">
    <property type="entry name" value="Rhomboid-like"/>
    <property type="match status" value="1"/>
</dbReference>
<dbReference type="InterPro" id="IPR050925">
    <property type="entry name" value="Rhomboid_protease_S54"/>
</dbReference>
<protein>
    <submittedName>
        <fullName evidence="7">Membrane associated rhomboid family serine protease</fullName>
    </submittedName>
</protein>
<dbReference type="Pfam" id="PF01694">
    <property type="entry name" value="Rhomboid"/>
    <property type="match status" value="1"/>
</dbReference>
<dbReference type="PANTHER" id="PTHR43731">
    <property type="entry name" value="RHOMBOID PROTEASE"/>
    <property type="match status" value="1"/>
</dbReference>
<comment type="subcellular location">
    <subcellularLocation>
        <location evidence="1">Membrane</location>
        <topology evidence="1">Multi-pass membrane protein</topology>
    </subcellularLocation>
</comment>
<feature type="domain" description="Peptidase S54 rhomboid" evidence="6">
    <location>
        <begin position="63"/>
        <end position="196"/>
    </location>
</feature>
<feature type="transmembrane region" description="Helical" evidence="5">
    <location>
        <begin position="123"/>
        <end position="144"/>
    </location>
</feature>
<dbReference type="GO" id="GO:0004252">
    <property type="term" value="F:serine-type endopeptidase activity"/>
    <property type="evidence" value="ECO:0007669"/>
    <property type="project" value="InterPro"/>
</dbReference>
<proteinExistence type="predicted"/>
<reference evidence="7 8" key="1">
    <citation type="submission" date="2018-11" db="EMBL/GenBank/DDBJ databases">
        <title>Sequencing the genomes of 1000 actinobacteria strains.</title>
        <authorList>
            <person name="Klenk H.-P."/>
        </authorList>
    </citation>
    <scope>NUCLEOTIDE SEQUENCE [LARGE SCALE GENOMIC DNA]</scope>
    <source>
        <strain evidence="7 8">DSM 44348</strain>
    </source>
</reference>